<evidence type="ECO:0000256" key="5">
    <source>
        <dbReference type="ARBA" id="ARBA00023136"/>
    </source>
</evidence>
<proteinExistence type="inferred from homology"/>
<dbReference type="OrthoDB" id="5103at2759"/>
<keyword evidence="4 7" id="KW-1133">Transmembrane helix</keyword>
<feature type="transmembrane region" description="Helical" evidence="7">
    <location>
        <begin position="409"/>
        <end position="434"/>
    </location>
</feature>
<feature type="region of interest" description="Disordered" evidence="6">
    <location>
        <begin position="236"/>
        <end position="256"/>
    </location>
</feature>
<dbReference type="Proteomes" id="UP001142489">
    <property type="component" value="Unassembled WGS sequence"/>
</dbReference>
<dbReference type="GO" id="GO:0050207">
    <property type="term" value="F:plasmanylethanolamine desaturase activity"/>
    <property type="evidence" value="ECO:0007669"/>
    <property type="project" value="TreeGrafter"/>
</dbReference>
<evidence type="ECO:0000256" key="3">
    <source>
        <dbReference type="ARBA" id="ARBA00022692"/>
    </source>
</evidence>
<name>A0A9Q0XW96_9SAUR</name>
<evidence type="ECO:0000313" key="9">
    <source>
        <dbReference type="EMBL" id="KAJ7332028.1"/>
    </source>
</evidence>
<accession>A0A9Q0XW96</accession>
<dbReference type="InterPro" id="IPR052601">
    <property type="entry name" value="Plasmalogen_desaturase"/>
</dbReference>
<keyword evidence="5 7" id="KW-0472">Membrane</keyword>
<feature type="compositionally biased region" description="Basic residues" evidence="6">
    <location>
        <begin position="299"/>
        <end position="319"/>
    </location>
</feature>
<evidence type="ECO:0000256" key="6">
    <source>
        <dbReference type="SAM" id="MobiDB-lite"/>
    </source>
</evidence>
<gene>
    <name evidence="9" type="ORF">JRQ81_014208</name>
</gene>
<dbReference type="EMBL" id="JAPFRF010000005">
    <property type="protein sequence ID" value="KAJ7332028.1"/>
    <property type="molecule type" value="Genomic_DNA"/>
</dbReference>
<feature type="compositionally biased region" description="Gly residues" evidence="6">
    <location>
        <begin position="284"/>
        <end position="298"/>
    </location>
</feature>
<dbReference type="InterPro" id="IPR019547">
    <property type="entry name" value="Lipid_desat"/>
</dbReference>
<evidence type="ECO:0000259" key="8">
    <source>
        <dbReference type="Pfam" id="PF10520"/>
    </source>
</evidence>
<dbReference type="AlphaFoldDB" id="A0A9Q0XW96"/>
<evidence type="ECO:0000256" key="2">
    <source>
        <dbReference type="ARBA" id="ARBA00007620"/>
    </source>
</evidence>
<feature type="region of interest" description="Disordered" evidence="6">
    <location>
        <begin position="270"/>
        <end position="361"/>
    </location>
</feature>
<evidence type="ECO:0000313" key="10">
    <source>
        <dbReference type="Proteomes" id="UP001142489"/>
    </source>
</evidence>
<evidence type="ECO:0000256" key="7">
    <source>
        <dbReference type="SAM" id="Phobius"/>
    </source>
</evidence>
<evidence type="ECO:0000256" key="4">
    <source>
        <dbReference type="ARBA" id="ARBA00022989"/>
    </source>
</evidence>
<feature type="domain" description="Lipid desaturase" evidence="8">
    <location>
        <begin position="421"/>
        <end position="597"/>
    </location>
</feature>
<dbReference type="GO" id="GO:0005789">
    <property type="term" value="C:endoplasmic reticulum membrane"/>
    <property type="evidence" value="ECO:0007669"/>
    <property type="project" value="TreeGrafter"/>
</dbReference>
<reference evidence="9" key="1">
    <citation type="journal article" date="2023" name="DNA Res.">
        <title>Chromosome-level genome assembly of Phrynocephalus forsythii using third-generation DNA sequencing and Hi-C analysis.</title>
        <authorList>
            <person name="Qi Y."/>
            <person name="Zhao W."/>
            <person name="Zhao Y."/>
            <person name="Niu C."/>
            <person name="Cao S."/>
            <person name="Zhang Y."/>
        </authorList>
    </citation>
    <scope>NUCLEOTIDE SEQUENCE</scope>
    <source>
        <tissue evidence="9">Muscle</tissue>
    </source>
</reference>
<keyword evidence="10" id="KW-1185">Reference proteome</keyword>
<feature type="compositionally biased region" description="Low complexity" evidence="6">
    <location>
        <begin position="333"/>
        <end position="352"/>
    </location>
</feature>
<feature type="transmembrane region" description="Helical" evidence="7">
    <location>
        <begin position="383"/>
        <end position="402"/>
    </location>
</feature>
<organism evidence="9 10">
    <name type="scientific">Phrynocephalus forsythii</name>
    <dbReference type="NCBI Taxonomy" id="171643"/>
    <lineage>
        <taxon>Eukaryota</taxon>
        <taxon>Metazoa</taxon>
        <taxon>Chordata</taxon>
        <taxon>Craniata</taxon>
        <taxon>Vertebrata</taxon>
        <taxon>Euteleostomi</taxon>
        <taxon>Lepidosauria</taxon>
        <taxon>Squamata</taxon>
        <taxon>Bifurcata</taxon>
        <taxon>Unidentata</taxon>
        <taxon>Episquamata</taxon>
        <taxon>Toxicofera</taxon>
        <taxon>Iguania</taxon>
        <taxon>Acrodonta</taxon>
        <taxon>Agamidae</taxon>
        <taxon>Agaminae</taxon>
        <taxon>Phrynocephalus</taxon>
    </lineage>
</organism>
<comment type="similarity">
    <text evidence="2">Belongs to the fatty acid desaturase CarF family.</text>
</comment>
<dbReference type="PANTHER" id="PTHR48177:SF1">
    <property type="entry name" value="PLASMANYLETHANOLAMINE DESATURASE 1"/>
    <property type="match status" value="1"/>
</dbReference>
<dbReference type="PANTHER" id="PTHR48177">
    <property type="entry name" value="TRANSMEMBRANE PROTEIN 189"/>
    <property type="match status" value="1"/>
</dbReference>
<dbReference type="GO" id="GO:0008611">
    <property type="term" value="P:ether lipid biosynthetic process"/>
    <property type="evidence" value="ECO:0007669"/>
    <property type="project" value="TreeGrafter"/>
</dbReference>
<dbReference type="Pfam" id="PF10520">
    <property type="entry name" value="Lipid_desat"/>
    <property type="match status" value="1"/>
</dbReference>
<keyword evidence="3 7" id="KW-0812">Transmembrane</keyword>
<sequence length="606" mass="66099">MGKGQSQGQSGWRQSNVGRVRDVPSLGVSSAEACRFYTTNEVGRKVALLDKIMSFHLLGAELKPGQRFWFLPNVLILEDRGCDSHPSMFQFIFKAATETNCLFCIVLWSKDNELASGSVLSVVYVPYISCQSATRVCSGTGGVCVGVNRSLGGFHVVPLPLQAPPREGPGKGAPFLPRLPPPKKEWAEPEAPGRRTSSSWPPTPLAEAPRPPIGRLLLLEGRGPALTPLSLSLSRVATGEAGSRPRRPGGRVASRDAAPAAAAAFVAPAGGAKRLPGPWSASGRAGGGGGRGRPAGAGGRRRGGGGARPRRGHHGRARATRGGWREQAAGRGTSWSSSEATASASASAAQEAPEVAGPRWGAQHAGARELAELYSPGKRLQEWISVILCFSLMSFNCYKLLFCLRLEHAFSIIIWIFAGVITADFVSGLVHWGADTWGSVDLPIVGKAFIRPFREHHIDPTAITRHDFIETNGDNCMLAVIPLANMAYKLVSLSPEALHQTCPWECYIFALAVFATFTNQIHKWSHTYFGLPRWVVFLQDWHVILPRKHHRIHHVSPHETYFCITTGWLNYPLEKIRFWRFLENIIQGVTGEKPRADDMKWAQKTK</sequence>
<evidence type="ECO:0000256" key="1">
    <source>
        <dbReference type="ARBA" id="ARBA00004141"/>
    </source>
</evidence>
<feature type="region of interest" description="Disordered" evidence="6">
    <location>
        <begin position="162"/>
        <end position="209"/>
    </location>
</feature>
<feature type="compositionally biased region" description="Basic and acidic residues" evidence="6">
    <location>
        <begin position="182"/>
        <end position="193"/>
    </location>
</feature>
<protein>
    <recommendedName>
        <fullName evidence="8">Lipid desaturase domain-containing protein</fullName>
    </recommendedName>
</protein>
<comment type="caution">
    <text evidence="9">The sequence shown here is derived from an EMBL/GenBank/DDBJ whole genome shotgun (WGS) entry which is preliminary data.</text>
</comment>
<comment type="subcellular location">
    <subcellularLocation>
        <location evidence="1">Membrane</location>
        <topology evidence="1">Multi-pass membrane protein</topology>
    </subcellularLocation>
</comment>